<gene>
    <name evidence="6" type="ORF">FHS37_007724</name>
</gene>
<dbReference type="AlphaFoldDB" id="A0A7W7VB50"/>
<dbReference type="InterPro" id="IPR013324">
    <property type="entry name" value="RNA_pol_sigma_r3/r4-like"/>
</dbReference>
<evidence type="ECO:0000313" key="7">
    <source>
        <dbReference type="Proteomes" id="UP000579523"/>
    </source>
</evidence>
<dbReference type="GO" id="GO:0016987">
    <property type="term" value="F:sigma factor activity"/>
    <property type="evidence" value="ECO:0007669"/>
    <property type="project" value="UniProtKB-KW"/>
</dbReference>
<dbReference type="EMBL" id="JACHJI010000035">
    <property type="protein sequence ID" value="MBB4903627.1"/>
    <property type="molecule type" value="Genomic_DNA"/>
</dbReference>
<evidence type="ECO:0000256" key="2">
    <source>
        <dbReference type="ARBA" id="ARBA00023015"/>
    </source>
</evidence>
<proteinExistence type="inferred from homology"/>
<sequence>MSEDAFDTLYRRWYRALVAKTFLVTGGRLDLAEDAVQEAFVQCWRRMTDPAGEPVEHWYGWLSITAVREALRRRSTETVFDADRHDHAIHAPDLAVEVQLKEVYRRACTEMARLKKRPRQAMALRCIAGLSTAEVAREMGITQSTVRVHLAEARRALEPLRVDLTQLGIVNEGEGERCD</sequence>
<name>A0A7W7VB50_9ACTN</name>
<evidence type="ECO:0000256" key="4">
    <source>
        <dbReference type="ARBA" id="ARBA00023163"/>
    </source>
</evidence>
<dbReference type="GO" id="GO:0006352">
    <property type="term" value="P:DNA-templated transcription initiation"/>
    <property type="evidence" value="ECO:0007669"/>
    <property type="project" value="InterPro"/>
</dbReference>
<organism evidence="6 7">
    <name type="scientific">Streptomyces griseomycini</name>
    <dbReference type="NCBI Taxonomy" id="66895"/>
    <lineage>
        <taxon>Bacteria</taxon>
        <taxon>Bacillati</taxon>
        <taxon>Actinomycetota</taxon>
        <taxon>Actinomycetes</taxon>
        <taxon>Kitasatosporales</taxon>
        <taxon>Streptomycetaceae</taxon>
        <taxon>Streptomyces</taxon>
    </lineage>
</organism>
<dbReference type="Gene3D" id="1.10.1740.10">
    <property type="match status" value="1"/>
</dbReference>
<accession>A0A7W7VB50</accession>
<dbReference type="InterPro" id="IPR039425">
    <property type="entry name" value="RNA_pol_sigma-70-like"/>
</dbReference>
<dbReference type="Gene3D" id="1.10.10.10">
    <property type="entry name" value="Winged helix-like DNA-binding domain superfamily/Winged helix DNA-binding domain"/>
    <property type="match status" value="1"/>
</dbReference>
<dbReference type="PANTHER" id="PTHR43133">
    <property type="entry name" value="RNA POLYMERASE ECF-TYPE SIGMA FACTO"/>
    <property type="match status" value="1"/>
</dbReference>
<dbReference type="InterPro" id="IPR013249">
    <property type="entry name" value="RNA_pol_sigma70_r4_t2"/>
</dbReference>
<evidence type="ECO:0000256" key="3">
    <source>
        <dbReference type="ARBA" id="ARBA00023082"/>
    </source>
</evidence>
<keyword evidence="7" id="KW-1185">Reference proteome</keyword>
<evidence type="ECO:0000256" key="1">
    <source>
        <dbReference type="ARBA" id="ARBA00010641"/>
    </source>
</evidence>
<dbReference type="NCBIfam" id="TIGR02937">
    <property type="entry name" value="sigma70-ECF"/>
    <property type="match status" value="1"/>
</dbReference>
<dbReference type="InterPro" id="IPR036388">
    <property type="entry name" value="WH-like_DNA-bd_sf"/>
</dbReference>
<dbReference type="Proteomes" id="UP000579523">
    <property type="component" value="Unassembled WGS sequence"/>
</dbReference>
<keyword evidence="2" id="KW-0805">Transcription regulation</keyword>
<dbReference type="PANTHER" id="PTHR43133:SF46">
    <property type="entry name" value="RNA POLYMERASE SIGMA-70 FACTOR ECF SUBFAMILY"/>
    <property type="match status" value="1"/>
</dbReference>
<dbReference type="InterPro" id="IPR014284">
    <property type="entry name" value="RNA_pol_sigma-70_dom"/>
</dbReference>
<dbReference type="GO" id="GO:0003677">
    <property type="term" value="F:DNA binding"/>
    <property type="evidence" value="ECO:0007669"/>
    <property type="project" value="InterPro"/>
</dbReference>
<keyword evidence="4" id="KW-0804">Transcription</keyword>
<evidence type="ECO:0000313" key="6">
    <source>
        <dbReference type="EMBL" id="MBB4903627.1"/>
    </source>
</evidence>
<evidence type="ECO:0000259" key="5">
    <source>
        <dbReference type="Pfam" id="PF08281"/>
    </source>
</evidence>
<dbReference type="InterPro" id="IPR013325">
    <property type="entry name" value="RNA_pol_sigma_r2"/>
</dbReference>
<dbReference type="SUPFAM" id="SSF88659">
    <property type="entry name" value="Sigma3 and sigma4 domains of RNA polymerase sigma factors"/>
    <property type="match status" value="1"/>
</dbReference>
<dbReference type="SUPFAM" id="SSF88946">
    <property type="entry name" value="Sigma2 domain of RNA polymerase sigma factors"/>
    <property type="match status" value="1"/>
</dbReference>
<comment type="similarity">
    <text evidence="1">Belongs to the sigma-70 factor family. ECF subfamily.</text>
</comment>
<dbReference type="RefSeq" id="WP_184829779.1">
    <property type="nucleotide sequence ID" value="NZ_BMTI01000037.1"/>
</dbReference>
<comment type="caution">
    <text evidence="6">The sequence shown here is derived from an EMBL/GenBank/DDBJ whole genome shotgun (WGS) entry which is preliminary data.</text>
</comment>
<dbReference type="Pfam" id="PF08281">
    <property type="entry name" value="Sigma70_r4_2"/>
    <property type="match status" value="1"/>
</dbReference>
<feature type="domain" description="RNA polymerase sigma factor 70 region 4 type 2" evidence="5">
    <location>
        <begin position="111"/>
        <end position="157"/>
    </location>
</feature>
<protein>
    <submittedName>
        <fullName evidence="6">RNA polymerase sigma factor (Sigma-70 family)</fullName>
    </submittedName>
</protein>
<keyword evidence="3" id="KW-0731">Sigma factor</keyword>
<reference evidence="6 7" key="1">
    <citation type="submission" date="2020-08" db="EMBL/GenBank/DDBJ databases">
        <title>Genomic Encyclopedia of Type Strains, Phase III (KMG-III): the genomes of soil and plant-associated and newly described type strains.</title>
        <authorList>
            <person name="Whitman W."/>
        </authorList>
    </citation>
    <scope>NUCLEOTIDE SEQUENCE [LARGE SCALE GENOMIC DNA]</scope>
    <source>
        <strain evidence="6 7">CECT 3273</strain>
    </source>
</reference>